<evidence type="ECO:0000313" key="1">
    <source>
        <dbReference type="EMBL" id="RXH67668.1"/>
    </source>
</evidence>
<dbReference type="AlphaFoldDB" id="A0A498H8E3"/>
<dbReference type="EMBL" id="RDQH01000343">
    <property type="protein sequence ID" value="RXH67668.1"/>
    <property type="molecule type" value="Genomic_DNA"/>
</dbReference>
<proteinExistence type="predicted"/>
<protein>
    <submittedName>
        <fullName evidence="1">Uncharacterized protein</fullName>
    </submittedName>
</protein>
<organism evidence="1 2">
    <name type="scientific">Malus domestica</name>
    <name type="common">Apple</name>
    <name type="synonym">Pyrus malus</name>
    <dbReference type="NCBI Taxonomy" id="3750"/>
    <lineage>
        <taxon>Eukaryota</taxon>
        <taxon>Viridiplantae</taxon>
        <taxon>Streptophyta</taxon>
        <taxon>Embryophyta</taxon>
        <taxon>Tracheophyta</taxon>
        <taxon>Spermatophyta</taxon>
        <taxon>Magnoliopsida</taxon>
        <taxon>eudicotyledons</taxon>
        <taxon>Gunneridae</taxon>
        <taxon>Pentapetalae</taxon>
        <taxon>rosids</taxon>
        <taxon>fabids</taxon>
        <taxon>Rosales</taxon>
        <taxon>Rosaceae</taxon>
        <taxon>Amygdaloideae</taxon>
        <taxon>Maleae</taxon>
        <taxon>Malus</taxon>
    </lineage>
</organism>
<sequence length="64" mass="7453">MMGIFVLKCYEFVFHGMEKPVPGGRWNQNLTHFRSVEQAFHIILAHQTWDGTRPSHSVPSHPTY</sequence>
<gene>
    <name evidence="1" type="ORF">DVH24_027815</name>
</gene>
<dbReference type="Proteomes" id="UP000290289">
    <property type="component" value="Chromosome 17"/>
</dbReference>
<reference evidence="1 2" key="1">
    <citation type="submission" date="2018-10" db="EMBL/GenBank/DDBJ databases">
        <title>A high-quality apple genome assembly.</title>
        <authorList>
            <person name="Hu J."/>
        </authorList>
    </citation>
    <scope>NUCLEOTIDE SEQUENCE [LARGE SCALE GENOMIC DNA]</scope>
    <source>
        <strain evidence="2">cv. HFTH1</strain>
        <tissue evidence="1">Young leaf</tissue>
    </source>
</reference>
<evidence type="ECO:0000313" key="2">
    <source>
        <dbReference type="Proteomes" id="UP000290289"/>
    </source>
</evidence>
<keyword evidence="2" id="KW-1185">Reference proteome</keyword>
<comment type="caution">
    <text evidence="1">The sequence shown here is derived from an EMBL/GenBank/DDBJ whole genome shotgun (WGS) entry which is preliminary data.</text>
</comment>
<name>A0A498H8E3_MALDO</name>
<accession>A0A498H8E3</accession>